<dbReference type="SUPFAM" id="SSF50129">
    <property type="entry name" value="GroES-like"/>
    <property type="match status" value="1"/>
</dbReference>
<accession>A0AAW1UVS0</accession>
<evidence type="ECO:0000256" key="13">
    <source>
        <dbReference type="ARBA" id="ARBA00023002"/>
    </source>
</evidence>
<keyword evidence="8" id="KW-0644">Prostaglandin metabolism</keyword>
<dbReference type="PANTHER" id="PTHR43205">
    <property type="entry name" value="PROSTAGLANDIN REDUCTASE"/>
    <property type="match status" value="1"/>
</dbReference>
<evidence type="ECO:0000256" key="34">
    <source>
        <dbReference type="ARBA" id="ARBA00049368"/>
    </source>
</evidence>
<evidence type="ECO:0000256" key="21">
    <source>
        <dbReference type="ARBA" id="ARBA00047617"/>
    </source>
</evidence>
<evidence type="ECO:0000313" key="36">
    <source>
        <dbReference type="EMBL" id="KAK9886585.1"/>
    </source>
</evidence>
<evidence type="ECO:0000256" key="11">
    <source>
        <dbReference type="ARBA" id="ARBA00022857"/>
    </source>
</evidence>
<dbReference type="EMBL" id="JARQZJ010000101">
    <property type="protein sequence ID" value="KAK9886585.1"/>
    <property type="molecule type" value="Genomic_DNA"/>
</dbReference>
<comment type="catalytic activity">
    <reaction evidence="31">
        <text>(5S,12S)-dihydroxy-(6E,10E,12E,14Z)-eicosatetraenoate + NADP(+) = 12-oxo-(5S)-hydroxy-(6E,8E,10E,14Z)-eicosatetraenoate + NADPH + H(+)</text>
        <dbReference type="Rhea" id="RHEA:51212"/>
        <dbReference type="ChEBI" id="CHEBI:15378"/>
        <dbReference type="ChEBI" id="CHEBI:57783"/>
        <dbReference type="ChEBI" id="CHEBI:58349"/>
        <dbReference type="ChEBI" id="CHEBI:133974"/>
        <dbReference type="ChEBI" id="CHEBI:133975"/>
    </reaction>
    <physiologicalReaction direction="left-to-right" evidence="31">
        <dbReference type="Rhea" id="RHEA:51213"/>
    </physiologicalReaction>
</comment>
<dbReference type="InterPro" id="IPR036291">
    <property type="entry name" value="NAD(P)-bd_dom_sf"/>
</dbReference>
<keyword evidence="9" id="KW-0597">Phosphoprotein</keyword>
<keyword evidence="7" id="KW-0963">Cytoplasm</keyword>
<evidence type="ECO:0000256" key="2">
    <source>
        <dbReference type="ARBA" id="ARBA00010460"/>
    </source>
</evidence>
<evidence type="ECO:0000256" key="17">
    <source>
        <dbReference type="ARBA" id="ARBA00032255"/>
    </source>
</evidence>
<evidence type="ECO:0000256" key="24">
    <source>
        <dbReference type="ARBA" id="ARBA00047878"/>
    </source>
</evidence>
<comment type="catalytic activity">
    <reaction evidence="21">
        <text>decanal + NADP(+) = (2E)-decenal + NADPH + H(+)</text>
        <dbReference type="Rhea" id="RHEA:50612"/>
        <dbReference type="ChEBI" id="CHEBI:15378"/>
        <dbReference type="ChEBI" id="CHEBI:31457"/>
        <dbReference type="ChEBI" id="CHEBI:57783"/>
        <dbReference type="ChEBI" id="CHEBI:58349"/>
        <dbReference type="ChEBI" id="CHEBI:133455"/>
    </reaction>
    <physiologicalReaction direction="right-to-left" evidence="21">
        <dbReference type="Rhea" id="RHEA:50614"/>
    </physiologicalReaction>
</comment>
<dbReference type="AlphaFoldDB" id="A0AAW1UVS0"/>
<reference evidence="36 37" key="1">
    <citation type="submission" date="2023-03" db="EMBL/GenBank/DDBJ databases">
        <title>Genome insight into feeding habits of ladybird beetles.</title>
        <authorList>
            <person name="Li H.-S."/>
            <person name="Huang Y.-H."/>
            <person name="Pang H."/>
        </authorList>
    </citation>
    <scope>NUCLEOTIDE SEQUENCE [LARGE SCALE GENOMIC DNA]</scope>
    <source>
        <strain evidence="36">SYSU_2023b</strain>
        <tissue evidence="36">Whole body</tissue>
    </source>
</reference>
<keyword evidence="13" id="KW-0560">Oxidoreductase</keyword>
<evidence type="ECO:0000256" key="1">
    <source>
        <dbReference type="ARBA" id="ARBA00004496"/>
    </source>
</evidence>
<dbReference type="GO" id="GO:0006693">
    <property type="term" value="P:prostaglandin metabolic process"/>
    <property type="evidence" value="ECO:0007669"/>
    <property type="project" value="UniProtKB-KW"/>
</dbReference>
<evidence type="ECO:0000256" key="4">
    <source>
        <dbReference type="ARBA" id="ARBA00011981"/>
    </source>
</evidence>
<proteinExistence type="inferred from homology"/>
<comment type="catalytic activity">
    <reaction evidence="26">
        <text>nonan-2-one + NADP(+) = (3E)-nonen-2-one + NADPH + H(+)</text>
        <dbReference type="Rhea" id="RHEA:50616"/>
        <dbReference type="ChEBI" id="CHEBI:15378"/>
        <dbReference type="ChEBI" id="CHEBI:57783"/>
        <dbReference type="ChEBI" id="CHEBI:58349"/>
        <dbReference type="ChEBI" id="CHEBI:77927"/>
        <dbReference type="ChEBI" id="CHEBI:133457"/>
    </reaction>
    <physiologicalReaction direction="right-to-left" evidence="26">
        <dbReference type="Rhea" id="RHEA:50618"/>
    </physiologicalReaction>
</comment>
<gene>
    <name evidence="36" type="ORF">WA026_017514</name>
</gene>
<dbReference type="InterPro" id="IPR011032">
    <property type="entry name" value="GroES-like_sf"/>
</dbReference>
<evidence type="ECO:0000256" key="32">
    <source>
        <dbReference type="ARBA" id="ARBA00049070"/>
    </source>
</evidence>
<evidence type="ECO:0000259" key="35">
    <source>
        <dbReference type="SMART" id="SM00829"/>
    </source>
</evidence>
<dbReference type="EC" id="1.3.1.74" evidence="5"/>
<dbReference type="Proteomes" id="UP001431783">
    <property type="component" value="Unassembled WGS sequence"/>
</dbReference>
<dbReference type="GO" id="GO:0032440">
    <property type="term" value="F:2-alkenal reductase [NAD(P)H] activity"/>
    <property type="evidence" value="ECO:0007669"/>
    <property type="project" value="UniProtKB-EC"/>
</dbReference>
<evidence type="ECO:0000256" key="30">
    <source>
        <dbReference type="ARBA" id="ARBA00048953"/>
    </source>
</evidence>
<comment type="catalytic activity">
    <reaction evidence="33">
        <text>an n-alkanal + NADP(+) = an alk-2-enal + NADPH + H(+)</text>
        <dbReference type="Rhea" id="RHEA:13737"/>
        <dbReference type="ChEBI" id="CHEBI:12834"/>
        <dbReference type="ChEBI" id="CHEBI:13757"/>
        <dbReference type="ChEBI" id="CHEBI:15378"/>
        <dbReference type="ChEBI" id="CHEBI:57783"/>
        <dbReference type="ChEBI" id="CHEBI:58349"/>
        <dbReference type="EC" id="1.3.1.74"/>
    </reaction>
    <physiologicalReaction direction="right-to-left" evidence="33">
        <dbReference type="Rhea" id="RHEA:13739"/>
    </physiologicalReaction>
</comment>
<organism evidence="36 37">
    <name type="scientific">Henosepilachna vigintioctopunctata</name>
    <dbReference type="NCBI Taxonomy" id="420089"/>
    <lineage>
        <taxon>Eukaryota</taxon>
        <taxon>Metazoa</taxon>
        <taxon>Ecdysozoa</taxon>
        <taxon>Arthropoda</taxon>
        <taxon>Hexapoda</taxon>
        <taxon>Insecta</taxon>
        <taxon>Pterygota</taxon>
        <taxon>Neoptera</taxon>
        <taxon>Endopterygota</taxon>
        <taxon>Coleoptera</taxon>
        <taxon>Polyphaga</taxon>
        <taxon>Cucujiformia</taxon>
        <taxon>Coccinelloidea</taxon>
        <taxon>Coccinellidae</taxon>
        <taxon>Epilachninae</taxon>
        <taxon>Epilachnini</taxon>
        <taxon>Henosepilachna</taxon>
    </lineage>
</organism>
<dbReference type="CDD" id="cd08294">
    <property type="entry name" value="leukotriene_B4_DH_like"/>
    <property type="match status" value="1"/>
</dbReference>
<evidence type="ECO:0000256" key="3">
    <source>
        <dbReference type="ARBA" id="ARBA00011852"/>
    </source>
</evidence>
<evidence type="ECO:0000256" key="12">
    <source>
        <dbReference type="ARBA" id="ARBA00022990"/>
    </source>
</evidence>
<comment type="catalytic activity">
    <reaction evidence="29">
        <text>20-hydroxy-leukotriene B4 + NADP(+) = 12-oxo-20-hydroxy-leukotriene B4 + NADPH + H(+)</text>
        <dbReference type="Rhea" id="RHEA:51208"/>
        <dbReference type="ChEBI" id="CHEBI:15378"/>
        <dbReference type="ChEBI" id="CHEBI:57460"/>
        <dbReference type="ChEBI" id="CHEBI:57783"/>
        <dbReference type="ChEBI" id="CHEBI:58349"/>
        <dbReference type="ChEBI" id="CHEBI:133346"/>
    </reaction>
    <physiologicalReaction direction="left-to-right" evidence="29">
        <dbReference type="Rhea" id="RHEA:51209"/>
    </physiologicalReaction>
</comment>
<keyword evidence="14" id="KW-0443">Lipid metabolism</keyword>
<evidence type="ECO:0000256" key="14">
    <source>
        <dbReference type="ARBA" id="ARBA00023098"/>
    </source>
</evidence>
<dbReference type="InterPro" id="IPR013149">
    <property type="entry name" value="ADH-like_C"/>
</dbReference>
<comment type="catalytic activity">
    <reaction evidence="25">
        <text>dodecanal + NADP(+) = (2E)-dodecenal + NADPH + H(+)</text>
        <dbReference type="Rhea" id="RHEA:50784"/>
        <dbReference type="ChEBI" id="CHEBI:15378"/>
        <dbReference type="ChEBI" id="CHEBI:27836"/>
        <dbReference type="ChEBI" id="CHEBI:57783"/>
        <dbReference type="ChEBI" id="CHEBI:58349"/>
        <dbReference type="ChEBI" id="CHEBI:133741"/>
    </reaction>
    <physiologicalReaction direction="right-to-left" evidence="25">
        <dbReference type="Rhea" id="RHEA:50786"/>
    </physiologicalReaction>
</comment>
<evidence type="ECO:0000256" key="25">
    <source>
        <dbReference type="ARBA" id="ARBA00047903"/>
    </source>
</evidence>
<evidence type="ECO:0000256" key="7">
    <source>
        <dbReference type="ARBA" id="ARBA00022490"/>
    </source>
</evidence>
<evidence type="ECO:0000256" key="23">
    <source>
        <dbReference type="ARBA" id="ARBA00047871"/>
    </source>
</evidence>
<comment type="catalytic activity">
    <reaction evidence="30">
        <text>6-trans-leukotriene B4 + NADP(+) = 12-oxo-(5S)-hydroxy-(6E,8E,10E,14Z)-eicosatetraenoate + NADPH + H(+)</text>
        <dbReference type="Rhea" id="RHEA:51204"/>
        <dbReference type="ChEBI" id="CHEBI:15378"/>
        <dbReference type="ChEBI" id="CHEBI:57783"/>
        <dbReference type="ChEBI" id="CHEBI:58349"/>
        <dbReference type="ChEBI" id="CHEBI:90723"/>
        <dbReference type="ChEBI" id="CHEBI:133974"/>
    </reaction>
    <physiologicalReaction direction="left-to-right" evidence="30">
        <dbReference type="Rhea" id="RHEA:51205"/>
    </physiologicalReaction>
</comment>
<dbReference type="GO" id="GO:0005737">
    <property type="term" value="C:cytoplasm"/>
    <property type="evidence" value="ECO:0007669"/>
    <property type="project" value="UniProtKB-SubCell"/>
</dbReference>
<evidence type="ECO:0000256" key="33">
    <source>
        <dbReference type="ARBA" id="ARBA00049179"/>
    </source>
</evidence>
<evidence type="ECO:0000313" key="37">
    <source>
        <dbReference type="Proteomes" id="UP001431783"/>
    </source>
</evidence>
<evidence type="ECO:0000256" key="26">
    <source>
        <dbReference type="ARBA" id="ARBA00048066"/>
    </source>
</evidence>
<dbReference type="Gene3D" id="3.90.180.10">
    <property type="entry name" value="Medium-chain alcohol dehydrogenases, catalytic domain"/>
    <property type="match status" value="1"/>
</dbReference>
<evidence type="ECO:0000256" key="8">
    <source>
        <dbReference type="ARBA" id="ARBA00022501"/>
    </source>
</evidence>
<comment type="subunit">
    <text evidence="3">Monomer or homodimer.</text>
</comment>
<dbReference type="InterPro" id="IPR014190">
    <property type="entry name" value="PTGR1"/>
</dbReference>
<comment type="catalytic activity">
    <reaction evidence="34">
        <text>hexanal + NADP(+) = (E)-hex-2-enal + NADPH + H(+)</text>
        <dbReference type="Rhea" id="RHEA:50776"/>
        <dbReference type="ChEBI" id="CHEBI:15378"/>
        <dbReference type="ChEBI" id="CHEBI:28913"/>
        <dbReference type="ChEBI" id="CHEBI:57783"/>
        <dbReference type="ChEBI" id="CHEBI:58349"/>
        <dbReference type="ChEBI" id="CHEBI:88528"/>
    </reaction>
    <physiologicalReaction direction="right-to-left" evidence="34">
        <dbReference type="Rhea" id="RHEA:50778"/>
    </physiologicalReaction>
</comment>
<dbReference type="EC" id="1.3.1.48" evidence="4"/>
<evidence type="ECO:0000256" key="6">
    <source>
        <dbReference type="ARBA" id="ARBA00020651"/>
    </source>
</evidence>
<evidence type="ECO:0000256" key="29">
    <source>
        <dbReference type="ARBA" id="ARBA00048591"/>
    </source>
</evidence>
<comment type="catalytic activity">
    <reaction evidence="27">
        <text>13,14-dihydro-15-oxo-PGF2alpha + NADP(+) = 15-oxoprostaglandin F2alpha + NADPH + H(+)</text>
        <dbReference type="Rhea" id="RHEA:50588"/>
        <dbReference type="ChEBI" id="CHEBI:15378"/>
        <dbReference type="ChEBI" id="CHEBI:57783"/>
        <dbReference type="ChEBI" id="CHEBI:58349"/>
        <dbReference type="ChEBI" id="CHEBI:133374"/>
        <dbReference type="ChEBI" id="CHEBI:133409"/>
    </reaction>
    <physiologicalReaction direction="right-to-left" evidence="27">
        <dbReference type="Rhea" id="RHEA:50590"/>
    </physiologicalReaction>
</comment>
<dbReference type="GO" id="GO:0047522">
    <property type="term" value="F:15-oxoprostaglandin 13-reductase [NAD(P)+] activity"/>
    <property type="evidence" value="ECO:0007669"/>
    <property type="project" value="UniProtKB-EC"/>
</dbReference>
<dbReference type="InterPro" id="IPR045010">
    <property type="entry name" value="MDR_fam"/>
</dbReference>
<comment type="catalytic activity">
    <reaction evidence="24">
        <text>13,14-dihydro-15-oxo-prostaglandin F1alpha + NADP(+) = 15-oxoprostaglandin F1alpha + NADPH + H(+)</text>
        <dbReference type="Rhea" id="RHEA:50592"/>
        <dbReference type="ChEBI" id="CHEBI:15378"/>
        <dbReference type="ChEBI" id="CHEBI:57783"/>
        <dbReference type="ChEBI" id="CHEBI:58349"/>
        <dbReference type="ChEBI" id="CHEBI:79072"/>
        <dbReference type="ChEBI" id="CHEBI:133411"/>
    </reaction>
    <physiologicalReaction direction="right-to-left" evidence="24">
        <dbReference type="Rhea" id="RHEA:50594"/>
    </physiologicalReaction>
</comment>
<evidence type="ECO:0000256" key="20">
    <source>
        <dbReference type="ARBA" id="ARBA00047461"/>
    </source>
</evidence>
<evidence type="ECO:0000256" key="28">
    <source>
        <dbReference type="ARBA" id="ARBA00048387"/>
    </source>
</evidence>
<sequence>MVQGKKFILQNQFEGLPKASDVKLIEEELPALKNGEFLCETVYLSVDPYQRAHRMNIGDTILGHQVAKIIESKSSRFPPGRHIVGYYGWKTHHIYEESVVAAMALPPWLIPEDYNDIPLHYFLGVLGIPGISAYFGLLKIAQPKYGETVVVTGAAGAVGSVVGQMAKIKGCRTIGVVGTDLKGEWITNDLGFDGYINYKKDNFAGALKELAPKGVDCYYDNVGGEISSQIIKQMNVYGRISVCGAISGYNDVEDSKATSIQYYMVFRQLKMEGFLVPRFAKRFLEAIKDIAKWVREGRIKSRETVTKGFENTFQAFVDMLEGKNTGKAIIEL</sequence>
<dbReference type="SUPFAM" id="SSF51735">
    <property type="entry name" value="NAD(P)-binding Rossmann-fold domains"/>
    <property type="match status" value="1"/>
</dbReference>
<comment type="catalytic activity">
    <reaction evidence="23">
        <text>leukotriene B4 + NADP(+) = 12-oxo-leukotriene B4 + NADPH + H(+)</text>
        <dbReference type="Rhea" id="RHEA:50608"/>
        <dbReference type="ChEBI" id="CHEBI:15378"/>
        <dbReference type="ChEBI" id="CHEBI:57461"/>
        <dbReference type="ChEBI" id="CHEBI:57783"/>
        <dbReference type="ChEBI" id="CHEBI:58349"/>
        <dbReference type="ChEBI" id="CHEBI:133309"/>
    </reaction>
    <physiologicalReaction direction="left-to-right" evidence="23">
        <dbReference type="Rhea" id="RHEA:50609"/>
    </physiologicalReaction>
</comment>
<name>A0AAW1UVS0_9CUCU</name>
<dbReference type="InterPro" id="IPR041694">
    <property type="entry name" value="ADH_N_2"/>
</dbReference>
<keyword evidence="12" id="KW-0007">Acetylation</keyword>
<keyword evidence="10" id="KW-0276">Fatty acid metabolism</keyword>
<comment type="catalytic activity">
    <reaction evidence="28">
        <text>4-hydroxynonanal + NADP(+) = (E)-4-hydroxynon-2-enal + NADPH + H(+)</text>
        <dbReference type="Rhea" id="RHEA:64736"/>
        <dbReference type="ChEBI" id="CHEBI:15378"/>
        <dbReference type="ChEBI" id="CHEBI:57783"/>
        <dbReference type="ChEBI" id="CHEBI:58349"/>
        <dbReference type="ChEBI" id="CHEBI:58968"/>
        <dbReference type="ChEBI" id="CHEBI:156112"/>
    </reaction>
    <physiologicalReaction direction="right-to-left" evidence="28">
        <dbReference type="Rhea" id="RHEA:64738"/>
    </physiologicalReaction>
</comment>
<comment type="catalytic activity">
    <reaction evidence="20">
        <text>octanal + NADP(+) = (2E)-octenal + NADPH + H(+)</text>
        <dbReference type="Rhea" id="RHEA:50780"/>
        <dbReference type="ChEBI" id="CHEBI:15378"/>
        <dbReference type="ChEBI" id="CHEBI:17935"/>
        <dbReference type="ChEBI" id="CHEBI:57783"/>
        <dbReference type="ChEBI" id="CHEBI:58349"/>
        <dbReference type="ChEBI" id="CHEBI:61748"/>
    </reaction>
    <physiologicalReaction direction="right-to-left" evidence="20">
        <dbReference type="Rhea" id="RHEA:50782"/>
    </physiologicalReaction>
</comment>
<comment type="catalytic activity">
    <reaction evidence="22">
        <text>pentan-2-one + NADP(+) = (E)-pent-3-en-2-one + NADPH + H(+)</text>
        <dbReference type="Rhea" id="RHEA:50788"/>
        <dbReference type="ChEBI" id="CHEBI:15378"/>
        <dbReference type="ChEBI" id="CHEBI:16472"/>
        <dbReference type="ChEBI" id="CHEBI:57783"/>
        <dbReference type="ChEBI" id="CHEBI:58349"/>
        <dbReference type="ChEBI" id="CHEBI:145276"/>
    </reaction>
    <physiologicalReaction direction="right-to-left" evidence="22">
        <dbReference type="Rhea" id="RHEA:50790"/>
    </physiologicalReaction>
</comment>
<evidence type="ECO:0000256" key="27">
    <source>
        <dbReference type="ARBA" id="ARBA00048290"/>
    </source>
</evidence>
<evidence type="ECO:0000256" key="15">
    <source>
        <dbReference type="ARBA" id="ARBA00023278"/>
    </source>
</evidence>
<dbReference type="Pfam" id="PF16884">
    <property type="entry name" value="ADH_N_2"/>
    <property type="match status" value="1"/>
</dbReference>
<evidence type="ECO:0000256" key="31">
    <source>
        <dbReference type="ARBA" id="ARBA00049068"/>
    </source>
</evidence>
<dbReference type="Pfam" id="PF00107">
    <property type="entry name" value="ADH_zinc_N"/>
    <property type="match status" value="1"/>
</dbReference>
<comment type="similarity">
    <text evidence="2">Belongs to the NADP-dependent oxidoreductase L4BD family.</text>
</comment>
<dbReference type="SMART" id="SM00829">
    <property type="entry name" value="PKS_ER"/>
    <property type="match status" value="1"/>
</dbReference>
<evidence type="ECO:0000256" key="10">
    <source>
        <dbReference type="ARBA" id="ARBA00022832"/>
    </source>
</evidence>
<evidence type="ECO:0000256" key="18">
    <source>
        <dbReference type="ARBA" id="ARBA00032297"/>
    </source>
</evidence>
<comment type="subcellular location">
    <subcellularLocation>
        <location evidence="1">Cytoplasm</location>
    </subcellularLocation>
</comment>
<evidence type="ECO:0000256" key="22">
    <source>
        <dbReference type="ARBA" id="ARBA00047742"/>
    </source>
</evidence>
<evidence type="ECO:0000256" key="5">
    <source>
        <dbReference type="ARBA" id="ARBA00012410"/>
    </source>
</evidence>
<protein>
    <recommendedName>
        <fullName evidence="6">Prostaglandin reductase 1</fullName>
        <ecNumber evidence="4">1.3.1.48</ecNumber>
        <ecNumber evidence="5">1.3.1.74</ecNumber>
    </recommendedName>
    <alternativeName>
        <fullName evidence="19">15-oxoprostaglandin 13-reductase</fullName>
    </alternativeName>
    <alternativeName>
        <fullName evidence="17">Dithiolethione-inducible gene 1 protein</fullName>
    </alternativeName>
    <alternativeName>
        <fullName evidence="16">Leukotriene B4 12-hydroxydehydrogenase</fullName>
    </alternativeName>
    <alternativeName>
        <fullName evidence="18">NAD(P)H-dependent alkenal/one oxidoreductase</fullName>
    </alternativeName>
</protein>
<dbReference type="FunFam" id="3.40.50.720:FF:000121">
    <property type="entry name" value="Prostaglandin reductase 2"/>
    <property type="match status" value="1"/>
</dbReference>
<comment type="caution">
    <text evidence="36">The sequence shown here is derived from an EMBL/GenBank/DDBJ whole genome shotgun (WGS) entry which is preliminary data.</text>
</comment>
<keyword evidence="11" id="KW-0521">NADP</keyword>
<evidence type="ECO:0000256" key="9">
    <source>
        <dbReference type="ARBA" id="ARBA00022553"/>
    </source>
</evidence>
<keyword evidence="15" id="KW-0379">Hydroxylation</keyword>
<dbReference type="Gene3D" id="3.40.50.720">
    <property type="entry name" value="NAD(P)-binding Rossmann-like Domain"/>
    <property type="match status" value="1"/>
</dbReference>
<feature type="domain" description="Enoyl reductase (ER)" evidence="35">
    <location>
        <begin position="15"/>
        <end position="330"/>
    </location>
</feature>
<evidence type="ECO:0000256" key="19">
    <source>
        <dbReference type="ARBA" id="ARBA00033119"/>
    </source>
</evidence>
<keyword evidence="37" id="KW-1185">Reference proteome</keyword>
<comment type="catalytic activity">
    <reaction evidence="32">
        <text>13,14-dihydro-15-oxo-prostaglandin E1 + NADP(+) = 15-oxoprostaglandin E1 + NADPH + H(+)</text>
        <dbReference type="Rhea" id="RHEA:50584"/>
        <dbReference type="ChEBI" id="CHEBI:15378"/>
        <dbReference type="ChEBI" id="CHEBI:57401"/>
        <dbReference type="ChEBI" id="CHEBI:57783"/>
        <dbReference type="ChEBI" id="CHEBI:58349"/>
        <dbReference type="ChEBI" id="CHEBI:133408"/>
    </reaction>
    <physiologicalReaction direction="right-to-left" evidence="32">
        <dbReference type="Rhea" id="RHEA:50586"/>
    </physiologicalReaction>
</comment>
<dbReference type="PANTHER" id="PTHR43205:SF7">
    <property type="entry name" value="PROSTAGLANDIN REDUCTASE 1"/>
    <property type="match status" value="1"/>
</dbReference>
<evidence type="ECO:0000256" key="16">
    <source>
        <dbReference type="ARBA" id="ARBA00031851"/>
    </source>
</evidence>
<dbReference type="InterPro" id="IPR020843">
    <property type="entry name" value="ER"/>
</dbReference>